<dbReference type="Gene3D" id="1.10.30.10">
    <property type="entry name" value="High mobility group box domain"/>
    <property type="match status" value="1"/>
</dbReference>
<dbReference type="InterPro" id="IPR036910">
    <property type="entry name" value="HMG_box_dom_sf"/>
</dbReference>
<keyword evidence="6" id="KW-1185">Reference proteome</keyword>
<dbReference type="PANTHER" id="PTHR45789:SF2">
    <property type="entry name" value="FI18025P1"/>
    <property type="match status" value="1"/>
</dbReference>
<dbReference type="InterPro" id="IPR051356">
    <property type="entry name" value="SOX/SOX-like_TF"/>
</dbReference>
<organism evidence="5 6">
    <name type="scientific">Amanita muscaria (strain Koide BX008)</name>
    <dbReference type="NCBI Taxonomy" id="946122"/>
    <lineage>
        <taxon>Eukaryota</taxon>
        <taxon>Fungi</taxon>
        <taxon>Dikarya</taxon>
        <taxon>Basidiomycota</taxon>
        <taxon>Agaricomycotina</taxon>
        <taxon>Agaricomycetes</taxon>
        <taxon>Agaricomycetidae</taxon>
        <taxon>Agaricales</taxon>
        <taxon>Pluteineae</taxon>
        <taxon>Amanitaceae</taxon>
        <taxon>Amanita</taxon>
    </lineage>
</organism>
<dbReference type="Proteomes" id="UP000054549">
    <property type="component" value="Unassembled WGS sequence"/>
</dbReference>
<dbReference type="EMBL" id="KN818223">
    <property type="protein sequence ID" value="KIL70592.1"/>
    <property type="molecule type" value="Genomic_DNA"/>
</dbReference>
<evidence type="ECO:0000259" key="4">
    <source>
        <dbReference type="PROSITE" id="PS50118"/>
    </source>
</evidence>
<evidence type="ECO:0000313" key="6">
    <source>
        <dbReference type="Proteomes" id="UP000054549"/>
    </source>
</evidence>
<dbReference type="PANTHER" id="PTHR45789">
    <property type="entry name" value="FI18025P1"/>
    <property type="match status" value="1"/>
</dbReference>
<gene>
    <name evidence="5" type="ORF">M378DRAFT_42891</name>
</gene>
<dbReference type="STRING" id="946122.A0A0C2X8B5"/>
<proteinExistence type="predicted"/>
<reference evidence="5 6" key="1">
    <citation type="submission" date="2014-04" db="EMBL/GenBank/DDBJ databases">
        <title>Evolutionary Origins and Diversification of the Mycorrhizal Mutualists.</title>
        <authorList>
            <consortium name="DOE Joint Genome Institute"/>
            <consortium name="Mycorrhizal Genomics Consortium"/>
            <person name="Kohler A."/>
            <person name="Kuo A."/>
            <person name="Nagy L.G."/>
            <person name="Floudas D."/>
            <person name="Copeland A."/>
            <person name="Barry K.W."/>
            <person name="Cichocki N."/>
            <person name="Veneault-Fourrey C."/>
            <person name="LaButti K."/>
            <person name="Lindquist E.A."/>
            <person name="Lipzen A."/>
            <person name="Lundell T."/>
            <person name="Morin E."/>
            <person name="Murat C."/>
            <person name="Riley R."/>
            <person name="Ohm R."/>
            <person name="Sun H."/>
            <person name="Tunlid A."/>
            <person name="Henrissat B."/>
            <person name="Grigoriev I.V."/>
            <person name="Hibbett D.S."/>
            <person name="Martin F."/>
        </authorList>
    </citation>
    <scope>NUCLEOTIDE SEQUENCE [LARGE SCALE GENOMIC DNA]</scope>
    <source>
        <strain evidence="5 6">Koide BX008</strain>
    </source>
</reference>
<dbReference type="CDD" id="cd01389">
    <property type="entry name" value="HMG-box_ROX1-like"/>
    <property type="match status" value="1"/>
</dbReference>
<name>A0A0C2X8B5_AMAMK</name>
<feature type="non-terminal residue" evidence="5">
    <location>
        <position position="73"/>
    </location>
</feature>
<keyword evidence="1 3" id="KW-0238">DNA-binding</keyword>
<dbReference type="GO" id="GO:0000978">
    <property type="term" value="F:RNA polymerase II cis-regulatory region sequence-specific DNA binding"/>
    <property type="evidence" value="ECO:0007669"/>
    <property type="project" value="TreeGrafter"/>
</dbReference>
<protein>
    <recommendedName>
        <fullName evidence="4">HMG box domain-containing protein</fullName>
    </recommendedName>
</protein>
<accession>A0A0C2X8B5</accession>
<dbReference type="OrthoDB" id="6247875at2759"/>
<evidence type="ECO:0000256" key="1">
    <source>
        <dbReference type="ARBA" id="ARBA00023125"/>
    </source>
</evidence>
<dbReference type="SMART" id="SM00398">
    <property type="entry name" value="HMG"/>
    <property type="match status" value="1"/>
</dbReference>
<sequence>IPRPRNAFMIFRSEFCAEEKISRSVERDHRHISRIIGYYWNKMTEAEKDIWRRKAEQEKMDHLRKYPGYRFTP</sequence>
<dbReference type="PROSITE" id="PS50118">
    <property type="entry name" value="HMG_BOX_2"/>
    <property type="match status" value="1"/>
</dbReference>
<feature type="non-terminal residue" evidence="5">
    <location>
        <position position="1"/>
    </location>
</feature>
<dbReference type="GO" id="GO:0005634">
    <property type="term" value="C:nucleus"/>
    <property type="evidence" value="ECO:0007669"/>
    <property type="project" value="UniProtKB-UniRule"/>
</dbReference>
<dbReference type="HOGENOM" id="CLU_082854_6_2_1"/>
<dbReference type="SUPFAM" id="SSF47095">
    <property type="entry name" value="HMG-box"/>
    <property type="match status" value="1"/>
</dbReference>
<dbReference type="GO" id="GO:0000981">
    <property type="term" value="F:DNA-binding transcription factor activity, RNA polymerase II-specific"/>
    <property type="evidence" value="ECO:0007669"/>
    <property type="project" value="TreeGrafter"/>
</dbReference>
<dbReference type="InParanoid" id="A0A0C2X8B5"/>
<dbReference type="AlphaFoldDB" id="A0A0C2X8B5"/>
<dbReference type="Pfam" id="PF00505">
    <property type="entry name" value="HMG_box"/>
    <property type="match status" value="1"/>
</dbReference>
<evidence type="ECO:0000313" key="5">
    <source>
        <dbReference type="EMBL" id="KIL70592.1"/>
    </source>
</evidence>
<evidence type="ECO:0000256" key="3">
    <source>
        <dbReference type="PROSITE-ProRule" id="PRU00267"/>
    </source>
</evidence>
<keyword evidence="2 3" id="KW-0539">Nucleus</keyword>
<feature type="DNA-binding region" description="HMG box" evidence="3">
    <location>
        <begin position="1"/>
        <end position="70"/>
    </location>
</feature>
<evidence type="ECO:0000256" key="2">
    <source>
        <dbReference type="ARBA" id="ARBA00023242"/>
    </source>
</evidence>
<feature type="domain" description="HMG box" evidence="4">
    <location>
        <begin position="1"/>
        <end position="70"/>
    </location>
</feature>
<dbReference type="InterPro" id="IPR009071">
    <property type="entry name" value="HMG_box_dom"/>
</dbReference>